<dbReference type="EMBL" id="MTSM01000217">
    <property type="protein sequence ID" value="OPX53934.1"/>
    <property type="molecule type" value="Genomic_DNA"/>
</dbReference>
<sequence length="125" mass="13522">MKNGVVAVLNLHDGHAGQVSLISGKSRVDIMMGQQLVVGANRSPNLADVTPTPEIAVRNIKSVQLGDRRIFTADFSIMSALMNHNTLKGLAKSTSAEHKRHLTQFLKNATVLSYVTAKHGSYKAK</sequence>
<evidence type="ECO:0000313" key="2">
    <source>
        <dbReference type="Proteomes" id="UP000191418"/>
    </source>
</evidence>
<reference evidence="1 2" key="1">
    <citation type="submission" date="2017-01" db="EMBL/GenBank/DDBJ databases">
        <title>Genome Sequencing of a Marine Spirillum, Oceanospirillum multiglobuliferum ATCC 33336, from Japan.</title>
        <authorList>
            <person name="Carney J.G."/>
            <person name="Trachtenberg A.M."/>
            <person name="Rheaume B.A."/>
            <person name="Linnane J.D."/>
            <person name="Pitts N.L."/>
            <person name="Mykles D.L."/>
            <person name="Maclea K.S."/>
        </authorList>
    </citation>
    <scope>NUCLEOTIDE SEQUENCE [LARGE SCALE GENOMIC DNA]</scope>
    <source>
        <strain evidence="1 2">ATCC 33336</strain>
    </source>
</reference>
<dbReference type="Proteomes" id="UP000191418">
    <property type="component" value="Unassembled WGS sequence"/>
</dbReference>
<organism evidence="1 2">
    <name type="scientific">Oceanospirillum multiglobuliferum</name>
    <dbReference type="NCBI Taxonomy" id="64969"/>
    <lineage>
        <taxon>Bacteria</taxon>
        <taxon>Pseudomonadati</taxon>
        <taxon>Pseudomonadota</taxon>
        <taxon>Gammaproteobacteria</taxon>
        <taxon>Oceanospirillales</taxon>
        <taxon>Oceanospirillaceae</taxon>
        <taxon>Oceanospirillum</taxon>
    </lineage>
</organism>
<gene>
    <name evidence="1" type="ORF">BTE48_16870</name>
</gene>
<comment type="caution">
    <text evidence="1">The sequence shown here is derived from an EMBL/GenBank/DDBJ whole genome shotgun (WGS) entry which is preliminary data.</text>
</comment>
<protein>
    <submittedName>
        <fullName evidence="1">Uncharacterized protein</fullName>
    </submittedName>
</protein>
<dbReference type="AlphaFoldDB" id="A0A1V4T1U6"/>
<proteinExistence type="predicted"/>
<accession>A0A1V4T1U6</accession>
<name>A0A1V4T1U6_9GAMM</name>
<evidence type="ECO:0000313" key="1">
    <source>
        <dbReference type="EMBL" id="OPX53934.1"/>
    </source>
</evidence>
<keyword evidence="2" id="KW-1185">Reference proteome</keyword>